<dbReference type="OrthoDB" id="5767508at2"/>
<name>A0A3P3QJW5_9GAMM</name>
<comment type="caution">
    <text evidence="1">The sequence shown here is derived from an EMBL/GenBank/DDBJ whole genome shotgun (WGS) entry which is preliminary data.</text>
</comment>
<keyword evidence="2" id="KW-1185">Reference proteome</keyword>
<evidence type="ECO:0000313" key="2">
    <source>
        <dbReference type="Proteomes" id="UP000276260"/>
    </source>
</evidence>
<reference evidence="1 2" key="1">
    <citation type="submission" date="2018-11" db="EMBL/GenBank/DDBJ databases">
        <title>Draft genome analysis of Rheinheimera mesophila isolated from an industrial waste site.</title>
        <authorList>
            <person name="Yu Q."/>
            <person name="Qi Y."/>
            <person name="Zhang H."/>
            <person name="Lu Y."/>
            <person name="Pu J."/>
        </authorList>
    </citation>
    <scope>NUCLEOTIDE SEQUENCE [LARGE SCALE GENOMIC DNA]</scope>
    <source>
        <strain evidence="1 2">IITR13</strain>
    </source>
</reference>
<protein>
    <submittedName>
        <fullName evidence="1">Uncharacterized protein</fullName>
    </submittedName>
</protein>
<proteinExistence type="predicted"/>
<dbReference type="EMBL" id="RRCF01000002">
    <property type="protein sequence ID" value="RRJ21446.1"/>
    <property type="molecule type" value="Genomic_DNA"/>
</dbReference>
<dbReference type="AlphaFoldDB" id="A0A3P3QJW5"/>
<evidence type="ECO:0000313" key="1">
    <source>
        <dbReference type="EMBL" id="RRJ21446.1"/>
    </source>
</evidence>
<gene>
    <name evidence="1" type="ORF">EIK76_11270</name>
</gene>
<accession>A0A3P3QJW5</accession>
<dbReference type="RefSeq" id="WP_046521413.1">
    <property type="nucleotide sequence ID" value="NZ_LAVS01000096.1"/>
</dbReference>
<sequence length="221" mass="25182">MKWLLSGVVVVLMAGWFWFNDSAEPVQPEAAPSVITRVQNTSQHLRYEKEAESSARNMAVVHSDTLVQEPAVVEPEPADSICLEGRGCTLDLQENWHLRLISSNAELSRAKIELLFKSSNFREAAEQLHYSHQYEQDNQLEHNLEHALSDLEGKFGAESAASGCRDNICLVQLRLPIEVKADEVLKQLSGMEPQWQHIYMSERKTKTHWQIRLLVKAEPRP</sequence>
<dbReference type="Proteomes" id="UP000276260">
    <property type="component" value="Unassembled WGS sequence"/>
</dbReference>
<organism evidence="1 2">
    <name type="scientific">Rheinheimera mesophila</name>
    <dbReference type="NCBI Taxonomy" id="1547515"/>
    <lineage>
        <taxon>Bacteria</taxon>
        <taxon>Pseudomonadati</taxon>
        <taxon>Pseudomonadota</taxon>
        <taxon>Gammaproteobacteria</taxon>
        <taxon>Chromatiales</taxon>
        <taxon>Chromatiaceae</taxon>
        <taxon>Rheinheimera</taxon>
    </lineage>
</organism>